<evidence type="ECO:0000313" key="14">
    <source>
        <dbReference type="EMBL" id="HFB54382.1"/>
    </source>
</evidence>
<evidence type="ECO:0000256" key="9">
    <source>
        <dbReference type="ARBA" id="ARBA00023004"/>
    </source>
</evidence>
<evidence type="ECO:0000256" key="8">
    <source>
        <dbReference type="ARBA" id="ARBA00022801"/>
    </source>
</evidence>
<feature type="domain" description="Uracil-DNA glycosylase-like" evidence="13">
    <location>
        <begin position="109"/>
        <end position="226"/>
    </location>
</feature>
<dbReference type="SMART" id="SM00987">
    <property type="entry name" value="UreE_C"/>
    <property type="match status" value="1"/>
</dbReference>
<dbReference type="Pfam" id="PF03167">
    <property type="entry name" value="UDG"/>
    <property type="match status" value="1"/>
</dbReference>
<keyword evidence="11" id="KW-0234">DNA repair</keyword>
<evidence type="ECO:0000256" key="11">
    <source>
        <dbReference type="ARBA" id="ARBA00023204"/>
    </source>
</evidence>
<keyword evidence="8" id="KW-0378">Hydrolase</keyword>
<evidence type="ECO:0000256" key="3">
    <source>
        <dbReference type="ARBA" id="ARBA00012030"/>
    </source>
</evidence>
<evidence type="ECO:0000256" key="5">
    <source>
        <dbReference type="ARBA" id="ARBA00022485"/>
    </source>
</evidence>
<keyword evidence="6" id="KW-0479">Metal-binding</keyword>
<accession>A0A7C3C0I3</accession>
<dbReference type="GO" id="GO:0046872">
    <property type="term" value="F:metal ion binding"/>
    <property type="evidence" value="ECO:0007669"/>
    <property type="project" value="UniProtKB-KW"/>
</dbReference>
<dbReference type="InterPro" id="IPR005273">
    <property type="entry name" value="Ura-DNA_glyco_family4"/>
</dbReference>
<protein>
    <recommendedName>
        <fullName evidence="4">Type-4 uracil-DNA glycosylase</fullName>
        <ecNumber evidence="3">3.2.2.27</ecNumber>
    </recommendedName>
</protein>
<evidence type="ECO:0000256" key="12">
    <source>
        <dbReference type="SAM" id="MobiDB-lite"/>
    </source>
</evidence>
<evidence type="ECO:0000256" key="4">
    <source>
        <dbReference type="ARBA" id="ARBA00019403"/>
    </source>
</evidence>
<reference evidence="14" key="1">
    <citation type="journal article" date="2020" name="mSystems">
        <title>Genome- and Community-Level Interaction Insights into Carbon Utilization and Element Cycling Functions of Hydrothermarchaeota in Hydrothermal Sediment.</title>
        <authorList>
            <person name="Zhou Z."/>
            <person name="Liu Y."/>
            <person name="Xu W."/>
            <person name="Pan J."/>
            <person name="Luo Z.H."/>
            <person name="Li M."/>
        </authorList>
    </citation>
    <scope>NUCLEOTIDE SEQUENCE [LARGE SCALE GENOMIC DNA]</scope>
    <source>
        <strain evidence="14">HyVt-489</strain>
    </source>
</reference>
<feature type="compositionally biased region" description="Basic and acidic residues" evidence="12">
    <location>
        <begin position="63"/>
        <end position="73"/>
    </location>
</feature>
<dbReference type="GO" id="GO:0051539">
    <property type="term" value="F:4 iron, 4 sulfur cluster binding"/>
    <property type="evidence" value="ECO:0007669"/>
    <property type="project" value="UniProtKB-KW"/>
</dbReference>
<dbReference type="Proteomes" id="UP000886042">
    <property type="component" value="Unassembled WGS sequence"/>
</dbReference>
<dbReference type="InterPro" id="IPR005122">
    <property type="entry name" value="Uracil-DNA_glycosylase-like"/>
</dbReference>
<name>A0A7C3C0I3_9PROT</name>
<dbReference type="GO" id="GO:0004844">
    <property type="term" value="F:uracil DNA N-glycosylase activity"/>
    <property type="evidence" value="ECO:0007669"/>
    <property type="project" value="UniProtKB-EC"/>
</dbReference>
<evidence type="ECO:0000256" key="7">
    <source>
        <dbReference type="ARBA" id="ARBA00022763"/>
    </source>
</evidence>
<evidence type="ECO:0000256" key="2">
    <source>
        <dbReference type="ARBA" id="ARBA00006521"/>
    </source>
</evidence>
<dbReference type="PANTHER" id="PTHR33693">
    <property type="entry name" value="TYPE-5 URACIL-DNA GLYCOSYLASE"/>
    <property type="match status" value="1"/>
</dbReference>
<comment type="caution">
    <text evidence="14">The sequence shown here is derived from an EMBL/GenBank/DDBJ whole genome shotgun (WGS) entry which is preliminary data.</text>
</comment>
<dbReference type="SMART" id="SM00986">
    <property type="entry name" value="UDG"/>
    <property type="match status" value="1"/>
</dbReference>
<sequence>MDNTTPEQDLKAALEASVAWWQDMGVTTAPVPSAPPTKKTAKEPAQKTLGKQRVISQPTQAPTRDDAQQERNTKAQAQAKSAPTLEALKKILEEFDAGALSDHARQIVFARGNPKADIMFIGEAPGREEDKVGLPFVGPAGQLLDKMMAAIGLSEDNAYITNVCNWRPPQNRNPSEDELAMCAPFITRHIELIAPKIIVIVGGVSLQALTGITGIMKTRGRWQELNIGGHIIPA</sequence>
<dbReference type="EC" id="3.2.2.27" evidence="3"/>
<dbReference type="Gene3D" id="3.40.470.10">
    <property type="entry name" value="Uracil-DNA glycosylase-like domain"/>
    <property type="match status" value="1"/>
</dbReference>
<feature type="non-terminal residue" evidence="14">
    <location>
        <position position="234"/>
    </location>
</feature>
<keyword evidence="7" id="KW-0227">DNA damage</keyword>
<dbReference type="CDD" id="cd10030">
    <property type="entry name" value="UDG-F4_TTUDGA_SPO1dp_like"/>
    <property type="match status" value="1"/>
</dbReference>
<dbReference type="InterPro" id="IPR036895">
    <property type="entry name" value="Uracil-DNA_glycosylase-like_sf"/>
</dbReference>
<proteinExistence type="inferred from homology"/>
<dbReference type="NCBIfam" id="TIGR00758">
    <property type="entry name" value="UDG_fam4"/>
    <property type="match status" value="1"/>
</dbReference>
<comment type="catalytic activity">
    <reaction evidence="1">
        <text>Hydrolyzes single-stranded DNA or mismatched double-stranded DNA and polynucleotides, releasing free uracil.</text>
        <dbReference type="EC" id="3.2.2.27"/>
    </reaction>
</comment>
<dbReference type="PANTHER" id="PTHR33693:SF1">
    <property type="entry name" value="TYPE-4 URACIL-DNA GLYCOSYLASE"/>
    <property type="match status" value="1"/>
</dbReference>
<feature type="region of interest" description="Disordered" evidence="12">
    <location>
        <begin position="27"/>
        <end position="81"/>
    </location>
</feature>
<dbReference type="EMBL" id="DRMN01000036">
    <property type="protein sequence ID" value="HFB54382.1"/>
    <property type="molecule type" value="Genomic_DNA"/>
</dbReference>
<evidence type="ECO:0000256" key="10">
    <source>
        <dbReference type="ARBA" id="ARBA00023014"/>
    </source>
</evidence>
<keyword evidence="5" id="KW-0004">4Fe-4S</keyword>
<keyword evidence="10" id="KW-0411">Iron-sulfur</keyword>
<evidence type="ECO:0000256" key="6">
    <source>
        <dbReference type="ARBA" id="ARBA00022723"/>
    </source>
</evidence>
<gene>
    <name evidence="14" type="ORF">ENJ46_00540</name>
</gene>
<dbReference type="AlphaFoldDB" id="A0A7C3C0I3"/>
<dbReference type="InterPro" id="IPR051536">
    <property type="entry name" value="UDG_Type-4/5"/>
</dbReference>
<organism evidence="14">
    <name type="scientific">Hellea balneolensis</name>
    <dbReference type="NCBI Taxonomy" id="287478"/>
    <lineage>
        <taxon>Bacteria</taxon>
        <taxon>Pseudomonadati</taxon>
        <taxon>Pseudomonadota</taxon>
        <taxon>Alphaproteobacteria</taxon>
        <taxon>Maricaulales</taxon>
        <taxon>Robiginitomaculaceae</taxon>
        <taxon>Hellea</taxon>
    </lineage>
</organism>
<dbReference type="GO" id="GO:0006281">
    <property type="term" value="P:DNA repair"/>
    <property type="evidence" value="ECO:0007669"/>
    <property type="project" value="UniProtKB-KW"/>
</dbReference>
<keyword evidence="9" id="KW-0408">Iron</keyword>
<comment type="similarity">
    <text evidence="2">Belongs to the uracil-DNA glycosylase (UDG) superfamily. Type 4 (UDGa) family.</text>
</comment>
<evidence type="ECO:0000256" key="1">
    <source>
        <dbReference type="ARBA" id="ARBA00001400"/>
    </source>
</evidence>
<dbReference type="SUPFAM" id="SSF52141">
    <property type="entry name" value="Uracil-DNA glycosylase-like"/>
    <property type="match status" value="1"/>
</dbReference>
<evidence type="ECO:0000259" key="13">
    <source>
        <dbReference type="SMART" id="SM00986"/>
    </source>
</evidence>